<dbReference type="GO" id="GO:0071013">
    <property type="term" value="C:catalytic step 2 spliceosome"/>
    <property type="evidence" value="ECO:0007669"/>
    <property type="project" value="TreeGrafter"/>
</dbReference>
<comment type="caution">
    <text evidence="5">The sequence shown here is derived from an EMBL/GenBank/DDBJ whole genome shotgun (WGS) entry which is preliminary data.</text>
</comment>
<dbReference type="GO" id="GO:1902369">
    <property type="term" value="P:negative regulation of RNA catabolic process"/>
    <property type="evidence" value="ECO:0007669"/>
    <property type="project" value="TreeGrafter"/>
</dbReference>
<proteinExistence type="inferred from homology"/>
<dbReference type="Gene3D" id="1.25.40.10">
    <property type="entry name" value="Tetratricopeptide repeat domain"/>
    <property type="match status" value="1"/>
</dbReference>
<evidence type="ECO:0000313" key="5">
    <source>
        <dbReference type="EMBL" id="KAI5445232.1"/>
    </source>
</evidence>
<keyword evidence="6" id="KW-1185">Reference proteome</keyword>
<evidence type="ECO:0000256" key="2">
    <source>
        <dbReference type="ARBA" id="ARBA00009265"/>
    </source>
</evidence>
<comment type="subcellular location">
    <subcellularLocation>
        <location evidence="1">Nucleus</location>
    </subcellularLocation>
</comment>
<feature type="compositionally biased region" description="Basic residues" evidence="4">
    <location>
        <begin position="111"/>
        <end position="123"/>
    </location>
</feature>
<evidence type="ECO:0008006" key="7">
    <source>
        <dbReference type="Google" id="ProtNLM"/>
    </source>
</evidence>
<reference evidence="5 6" key="1">
    <citation type="journal article" date="2022" name="Nat. Genet.">
        <title>Improved pea reference genome and pan-genome highlight genomic features and evolutionary characteristics.</title>
        <authorList>
            <person name="Yang T."/>
            <person name="Liu R."/>
            <person name="Luo Y."/>
            <person name="Hu S."/>
            <person name="Wang D."/>
            <person name="Wang C."/>
            <person name="Pandey M.K."/>
            <person name="Ge S."/>
            <person name="Xu Q."/>
            <person name="Li N."/>
            <person name="Li G."/>
            <person name="Huang Y."/>
            <person name="Saxena R.K."/>
            <person name="Ji Y."/>
            <person name="Li M."/>
            <person name="Yan X."/>
            <person name="He Y."/>
            <person name="Liu Y."/>
            <person name="Wang X."/>
            <person name="Xiang C."/>
            <person name="Varshney R.K."/>
            <person name="Ding H."/>
            <person name="Gao S."/>
            <person name="Zong X."/>
        </authorList>
    </citation>
    <scope>NUCLEOTIDE SEQUENCE [LARGE SCALE GENOMIC DNA]</scope>
    <source>
        <strain evidence="5 6">cv. Zhongwan 6</strain>
    </source>
</reference>
<dbReference type="EMBL" id="JAMSHJ010000001">
    <property type="protein sequence ID" value="KAI5445232.1"/>
    <property type="molecule type" value="Genomic_DNA"/>
</dbReference>
<sequence>MEPKSFTPPGESTAPPSSDEAKISLFPVTNSSLQITTSSVPQWLSNSSFTTDLSVINDDVASLLNRETVQSPSQDDNDSDENQAQVKSLPPTYAILESSESDGDGMERVEKKRSKRKKKRRKRDRSDERSGYDGYGSRKSRVRAWADSEANTAKDYYFDSHGDRDNLAFGCIYRMDVARHKPYNPLNISGQHVKGLYWWNQSGSLGERDGDIDALDDKMKSSGRYWSGKYMALEQHKSFKRIRLVAPKLSPHTAHNEFIPLSDVGTSHGAVGSESDSKVSSTIEESWEDEMLNKTREFNKLTREHPHDEKGWIAFAEFQDKVARMQRQKGARLQLLEKKISIMEKAVELNPDNEDLLLFLLKAYQTRDSSDVLIGRWEKILLQHSGSYKLWSEFLHVVQRDFSKFKVSVVRKMYVHAIEALSASCSKHSRQVLRLIRSLTWLQDNI</sequence>
<feature type="compositionally biased region" description="Polar residues" evidence="4">
    <location>
        <begin position="65"/>
        <end position="74"/>
    </location>
</feature>
<evidence type="ECO:0000313" key="6">
    <source>
        <dbReference type="Proteomes" id="UP001058974"/>
    </source>
</evidence>
<evidence type="ECO:0000256" key="1">
    <source>
        <dbReference type="ARBA" id="ARBA00004123"/>
    </source>
</evidence>
<feature type="region of interest" description="Disordered" evidence="4">
    <location>
        <begin position="1"/>
        <end position="21"/>
    </location>
</feature>
<dbReference type="AlphaFoldDB" id="A0A9D5GY60"/>
<dbReference type="PANTHER" id="PTHR13471">
    <property type="entry name" value="TETRATRICOPEPTIDE-LIKE HELICAL"/>
    <property type="match status" value="1"/>
</dbReference>
<accession>A0A9D5GY60</accession>
<dbReference type="InterPro" id="IPR013633">
    <property type="entry name" value="NRDE-2"/>
</dbReference>
<protein>
    <recommendedName>
        <fullName evidence="7">Protein NRDE2 homolog</fullName>
    </recommendedName>
</protein>
<evidence type="ECO:0000256" key="4">
    <source>
        <dbReference type="SAM" id="MobiDB-lite"/>
    </source>
</evidence>
<dbReference type="InterPro" id="IPR011990">
    <property type="entry name" value="TPR-like_helical_dom_sf"/>
</dbReference>
<evidence type="ECO:0000256" key="3">
    <source>
        <dbReference type="ARBA" id="ARBA00023242"/>
    </source>
</evidence>
<dbReference type="Proteomes" id="UP001058974">
    <property type="component" value="Chromosome 1"/>
</dbReference>
<gene>
    <name evidence="5" type="ORF">KIW84_013471</name>
</gene>
<comment type="similarity">
    <text evidence="2">Belongs to the NRDE2 family.</text>
</comment>
<organism evidence="5 6">
    <name type="scientific">Pisum sativum</name>
    <name type="common">Garden pea</name>
    <name type="synonym">Lathyrus oleraceus</name>
    <dbReference type="NCBI Taxonomy" id="3888"/>
    <lineage>
        <taxon>Eukaryota</taxon>
        <taxon>Viridiplantae</taxon>
        <taxon>Streptophyta</taxon>
        <taxon>Embryophyta</taxon>
        <taxon>Tracheophyta</taxon>
        <taxon>Spermatophyta</taxon>
        <taxon>Magnoliopsida</taxon>
        <taxon>eudicotyledons</taxon>
        <taxon>Gunneridae</taxon>
        <taxon>Pentapetalae</taxon>
        <taxon>rosids</taxon>
        <taxon>fabids</taxon>
        <taxon>Fabales</taxon>
        <taxon>Fabaceae</taxon>
        <taxon>Papilionoideae</taxon>
        <taxon>50 kb inversion clade</taxon>
        <taxon>NPAAA clade</taxon>
        <taxon>Hologalegina</taxon>
        <taxon>IRL clade</taxon>
        <taxon>Fabeae</taxon>
        <taxon>Lathyrus</taxon>
    </lineage>
</organism>
<dbReference type="Pfam" id="PF08424">
    <property type="entry name" value="NRDE-2"/>
    <property type="match status" value="1"/>
</dbReference>
<dbReference type="PANTHER" id="PTHR13471:SF0">
    <property type="entry name" value="NUCLEAR EXOSOME REGULATOR NRDE2"/>
    <property type="match status" value="1"/>
</dbReference>
<keyword evidence="3" id="KW-0539">Nucleus</keyword>
<dbReference type="Gramene" id="Psat01G0347100-T4">
    <property type="protein sequence ID" value="KAI5445232.1"/>
    <property type="gene ID" value="KIW84_013471"/>
</dbReference>
<name>A0A9D5GY60_PEA</name>
<dbReference type="GO" id="GO:0031048">
    <property type="term" value="P:regulatory ncRNA-mediated heterochromatin formation"/>
    <property type="evidence" value="ECO:0007669"/>
    <property type="project" value="TreeGrafter"/>
</dbReference>
<feature type="region of interest" description="Disordered" evidence="4">
    <location>
        <begin position="65"/>
        <end position="136"/>
    </location>
</feature>